<accession>A0A379SW33</accession>
<reference evidence="2 3" key="1">
    <citation type="submission" date="2018-06" db="EMBL/GenBank/DDBJ databases">
        <authorList>
            <consortium name="Pathogen Informatics"/>
            <person name="Doyle S."/>
        </authorList>
    </citation>
    <scope>NUCLEOTIDE SEQUENCE [LARGE SCALE GENOMIC DNA]</scope>
    <source>
        <strain evidence="2 3">NCTC7304</strain>
    </source>
</reference>
<dbReference type="EC" id="1.-.-.-" evidence="2"/>
<dbReference type="PANTHER" id="PTHR43249:SF1">
    <property type="entry name" value="D-GLUCOSIDE 3-DEHYDROGENASE"/>
    <property type="match status" value="1"/>
</dbReference>
<sequence length="129" mass="14147">MKAGCGRKIWLKPTVSRWRGCVPAKRISVKSAMTSSPLQVAIIGAGQVADKVHASYYCTRDDLELVAVCDSRLSQAQALADKYGSALVWSDPEKMLHDVQPDIVSVCSPNRFHYEHAMMALKAGCHVMV</sequence>
<dbReference type="InterPro" id="IPR000683">
    <property type="entry name" value="Gfo/Idh/MocA-like_OxRdtase_N"/>
</dbReference>
<organism evidence="2 3">
    <name type="scientific">Salmonella enterica subsp. arizonae</name>
    <dbReference type="NCBI Taxonomy" id="59203"/>
    <lineage>
        <taxon>Bacteria</taxon>
        <taxon>Pseudomonadati</taxon>
        <taxon>Pseudomonadota</taxon>
        <taxon>Gammaproteobacteria</taxon>
        <taxon>Enterobacterales</taxon>
        <taxon>Enterobacteriaceae</taxon>
        <taxon>Salmonella</taxon>
    </lineage>
</organism>
<dbReference type="GO" id="GO:0016491">
    <property type="term" value="F:oxidoreductase activity"/>
    <property type="evidence" value="ECO:0007669"/>
    <property type="project" value="UniProtKB-KW"/>
</dbReference>
<dbReference type="Gene3D" id="3.40.50.720">
    <property type="entry name" value="NAD(P)-binding Rossmann-like Domain"/>
    <property type="match status" value="1"/>
</dbReference>
<proteinExistence type="predicted"/>
<dbReference type="SUPFAM" id="SSF51735">
    <property type="entry name" value="NAD(P)-binding Rossmann-fold domains"/>
    <property type="match status" value="1"/>
</dbReference>
<dbReference type="InterPro" id="IPR036291">
    <property type="entry name" value="NAD(P)-bd_dom_sf"/>
</dbReference>
<dbReference type="Pfam" id="PF01408">
    <property type="entry name" value="GFO_IDH_MocA"/>
    <property type="match status" value="1"/>
</dbReference>
<dbReference type="PANTHER" id="PTHR43249">
    <property type="entry name" value="UDP-N-ACETYL-2-AMINO-2-DEOXY-D-GLUCURONATE OXIDASE"/>
    <property type="match status" value="1"/>
</dbReference>
<keyword evidence="2" id="KW-0560">Oxidoreductase</keyword>
<dbReference type="AlphaFoldDB" id="A0A379SW33"/>
<evidence type="ECO:0000313" key="3">
    <source>
        <dbReference type="Proteomes" id="UP000254762"/>
    </source>
</evidence>
<dbReference type="GO" id="GO:0000166">
    <property type="term" value="F:nucleotide binding"/>
    <property type="evidence" value="ECO:0007669"/>
    <property type="project" value="InterPro"/>
</dbReference>
<dbReference type="EMBL" id="UGXD01000002">
    <property type="protein sequence ID" value="SUG33165.1"/>
    <property type="molecule type" value="Genomic_DNA"/>
</dbReference>
<feature type="domain" description="Gfo/Idh/MocA-like oxidoreductase N-terminal" evidence="1">
    <location>
        <begin position="39"/>
        <end position="129"/>
    </location>
</feature>
<dbReference type="Proteomes" id="UP000254762">
    <property type="component" value="Unassembled WGS sequence"/>
</dbReference>
<evidence type="ECO:0000313" key="2">
    <source>
        <dbReference type="EMBL" id="SUG33165.1"/>
    </source>
</evidence>
<evidence type="ECO:0000259" key="1">
    <source>
        <dbReference type="Pfam" id="PF01408"/>
    </source>
</evidence>
<dbReference type="InterPro" id="IPR052515">
    <property type="entry name" value="Gfo/Idh/MocA_Oxidoreductase"/>
</dbReference>
<gene>
    <name evidence="2" type="primary">ycjS_1</name>
    <name evidence="2" type="ORF">NCTC7304_02635</name>
</gene>
<protein>
    <submittedName>
        <fullName evidence="2">Oxidoreductase</fullName>
        <ecNumber evidence="2">1.-.-.-</ecNumber>
    </submittedName>
</protein>
<name>A0A379SW33_SALER</name>